<gene>
    <name evidence="1" type="ORF">HORIV_08280</name>
</gene>
<accession>A0ABM7GDH7</accession>
<protein>
    <submittedName>
        <fullName evidence="1">Uncharacterized protein</fullName>
    </submittedName>
</protein>
<dbReference type="EMBL" id="AP019416">
    <property type="protein sequence ID" value="BBI48407.1"/>
    <property type="molecule type" value="Genomic_DNA"/>
</dbReference>
<dbReference type="InterPro" id="IPR029058">
    <property type="entry name" value="AB_hydrolase_fold"/>
</dbReference>
<dbReference type="SUPFAM" id="SSF53474">
    <property type="entry name" value="alpha/beta-Hydrolases"/>
    <property type="match status" value="1"/>
</dbReference>
<keyword evidence="2" id="KW-1185">Reference proteome</keyword>
<sequence>MAALINALSGREQKYLQTSQAYAAFQKNLVTSIQQGTEIAADSIVRDTLLMIQEWPFNLAGVTFPVAIFHGEHDALVHLEHGQVLASAIPGSTLTALPHSGHYDTLLKAFESSVLRCF</sequence>
<evidence type="ECO:0000313" key="1">
    <source>
        <dbReference type="EMBL" id="BBI48407.1"/>
    </source>
</evidence>
<dbReference type="Gene3D" id="3.40.50.1820">
    <property type="entry name" value="alpha/beta hydrolase"/>
    <property type="match status" value="1"/>
</dbReference>
<name>A0ABM7GDH7_9GAMM</name>
<organism evidence="1 2">
    <name type="scientific">Vreelandella olivaria</name>
    <dbReference type="NCBI Taxonomy" id="390919"/>
    <lineage>
        <taxon>Bacteria</taxon>
        <taxon>Pseudomonadati</taxon>
        <taxon>Pseudomonadota</taxon>
        <taxon>Gammaproteobacteria</taxon>
        <taxon>Oceanospirillales</taxon>
        <taxon>Halomonadaceae</taxon>
        <taxon>Vreelandella</taxon>
    </lineage>
</organism>
<evidence type="ECO:0000313" key="2">
    <source>
        <dbReference type="Proteomes" id="UP000289555"/>
    </source>
</evidence>
<dbReference type="Proteomes" id="UP000289555">
    <property type="component" value="Chromosome"/>
</dbReference>
<proteinExistence type="predicted"/>
<reference evidence="2" key="1">
    <citation type="journal article" date="2019" name="Microbiol. Resour. Announc.">
        <title>Complete Genome Sequence of Halomonas olivaria, a Moderately Halophilic Bacterium Isolated from Olive Processing Effluents, Obtained by Nanopore Sequencing.</title>
        <authorList>
            <person name="Nagata S."/>
            <person name="Ii K.M."/>
            <person name="Tsukimi T."/>
            <person name="Miura M.C."/>
            <person name="Galipon J."/>
            <person name="Arakawa K."/>
        </authorList>
    </citation>
    <scope>NUCLEOTIDE SEQUENCE [LARGE SCALE GENOMIC DNA]</scope>
    <source>
        <strain evidence="2">TYRC17</strain>
    </source>
</reference>